<dbReference type="PANTHER" id="PTHR46401">
    <property type="entry name" value="GLYCOSYLTRANSFERASE WBBK-RELATED"/>
    <property type="match status" value="1"/>
</dbReference>
<dbReference type="Pfam" id="PF00534">
    <property type="entry name" value="Glycos_transf_1"/>
    <property type="match status" value="1"/>
</dbReference>
<proteinExistence type="predicted"/>
<dbReference type="GO" id="GO:0016757">
    <property type="term" value="F:glycosyltransferase activity"/>
    <property type="evidence" value="ECO:0007669"/>
    <property type="project" value="InterPro"/>
</dbReference>
<dbReference type="EMBL" id="LBSM01000008">
    <property type="protein sequence ID" value="KKQ18185.1"/>
    <property type="molecule type" value="Genomic_DNA"/>
</dbReference>
<dbReference type="Proteomes" id="UP000034508">
    <property type="component" value="Unassembled WGS sequence"/>
</dbReference>
<dbReference type="SUPFAM" id="SSF53756">
    <property type="entry name" value="UDP-Glycosyltransferase/glycogen phosphorylase"/>
    <property type="match status" value="1"/>
</dbReference>
<accession>A0A0G0FWH8</accession>
<comment type="caution">
    <text evidence="3">The sequence shown here is derived from an EMBL/GenBank/DDBJ whole genome shotgun (WGS) entry which is preliminary data.</text>
</comment>
<evidence type="ECO:0000259" key="2">
    <source>
        <dbReference type="Pfam" id="PF00534"/>
    </source>
</evidence>
<dbReference type="AlphaFoldDB" id="A0A0G0FWH8"/>
<protein>
    <recommendedName>
        <fullName evidence="2">Glycosyl transferase family 1 domain-containing protein</fullName>
    </recommendedName>
</protein>
<sequence>MQKALFLYKTPRKEVYELWKSKKGPDTILYGANHLEEMGYDVKFFDIAFSKLNPLRWLFYPIHLIAAKTTGIGFKIDQAISLLPVINKSDIVVSTIDTAGLPILLFKKVGIIKKPLIYISVDFAYRLENNKNNQLFSWYKNLMKFADVIICYSEGERSILKKYNKTLVLTPGIDWEFFAKGKELPNKANVDVLAFGRDHDRDYETFVTALGKDINGVIVCSPENLKNIEVPKNIKVFFNIEPKQLRQLINSAKVVVIPIKKVQRASGQLSFLESISSKKPTIVTNVPAIKETYGLNYKIDCLFYEAQVASDLRSKILYLLSEPRIAERIAKKGQLKAKQYSTAAFAVQLSRVIRKLA</sequence>
<evidence type="ECO:0000313" key="4">
    <source>
        <dbReference type="Proteomes" id="UP000034508"/>
    </source>
</evidence>
<gene>
    <name evidence="3" type="ORF">US31_C0008G0028</name>
</gene>
<evidence type="ECO:0000256" key="1">
    <source>
        <dbReference type="ARBA" id="ARBA00022679"/>
    </source>
</evidence>
<organism evidence="3 4">
    <name type="scientific">Berkelbacteria bacterium GW2011_GWA1_36_9</name>
    <dbReference type="NCBI Taxonomy" id="1618331"/>
    <lineage>
        <taxon>Bacteria</taxon>
        <taxon>Candidatus Berkelbacteria</taxon>
    </lineage>
</organism>
<dbReference type="InterPro" id="IPR001296">
    <property type="entry name" value="Glyco_trans_1"/>
</dbReference>
<dbReference type="GO" id="GO:0009103">
    <property type="term" value="P:lipopolysaccharide biosynthetic process"/>
    <property type="evidence" value="ECO:0007669"/>
    <property type="project" value="TreeGrafter"/>
</dbReference>
<dbReference type="CDD" id="cd03801">
    <property type="entry name" value="GT4_PimA-like"/>
    <property type="match status" value="1"/>
</dbReference>
<dbReference type="Gene3D" id="3.40.50.2000">
    <property type="entry name" value="Glycogen Phosphorylase B"/>
    <property type="match status" value="2"/>
</dbReference>
<feature type="domain" description="Glycosyl transferase family 1" evidence="2">
    <location>
        <begin position="226"/>
        <end position="334"/>
    </location>
</feature>
<reference evidence="3 4" key="1">
    <citation type="journal article" date="2015" name="Nature">
        <title>rRNA introns, odd ribosomes, and small enigmatic genomes across a large radiation of phyla.</title>
        <authorList>
            <person name="Brown C.T."/>
            <person name="Hug L.A."/>
            <person name="Thomas B.C."/>
            <person name="Sharon I."/>
            <person name="Castelle C.J."/>
            <person name="Singh A."/>
            <person name="Wilkins M.J."/>
            <person name="Williams K.H."/>
            <person name="Banfield J.F."/>
        </authorList>
    </citation>
    <scope>NUCLEOTIDE SEQUENCE [LARGE SCALE GENOMIC DNA]</scope>
</reference>
<keyword evidence="1" id="KW-0808">Transferase</keyword>
<evidence type="ECO:0000313" key="3">
    <source>
        <dbReference type="EMBL" id="KKQ18185.1"/>
    </source>
</evidence>
<name>A0A0G0FWH8_9BACT</name>
<dbReference type="PANTHER" id="PTHR46401:SF2">
    <property type="entry name" value="GLYCOSYLTRANSFERASE WBBK-RELATED"/>
    <property type="match status" value="1"/>
</dbReference>